<organism evidence="2 3">
    <name type="scientific">Thalassobacter stenotrophicus</name>
    <dbReference type="NCBI Taxonomy" id="266809"/>
    <lineage>
        <taxon>Bacteria</taxon>
        <taxon>Pseudomonadati</taxon>
        <taxon>Pseudomonadota</taxon>
        <taxon>Alphaproteobacteria</taxon>
        <taxon>Rhodobacterales</taxon>
        <taxon>Roseobacteraceae</taxon>
        <taxon>Thalassobacter</taxon>
    </lineage>
</organism>
<evidence type="ECO:0000313" key="3">
    <source>
        <dbReference type="Proteomes" id="UP000051298"/>
    </source>
</evidence>
<dbReference type="Pfam" id="PF03737">
    <property type="entry name" value="RraA-like"/>
    <property type="match status" value="1"/>
</dbReference>
<dbReference type="GO" id="GO:0046872">
    <property type="term" value="F:metal ion binding"/>
    <property type="evidence" value="ECO:0007669"/>
    <property type="project" value="UniProtKB-KW"/>
</dbReference>
<comment type="cofactor">
    <cofactor evidence="1">
        <name>Mg(2+)</name>
        <dbReference type="ChEBI" id="CHEBI:18420"/>
    </cofactor>
</comment>
<proteinExistence type="predicted"/>
<feature type="binding site" evidence="1">
    <location>
        <position position="133"/>
    </location>
    <ligand>
        <name>substrate</name>
    </ligand>
</feature>
<accession>A0A0P1F1C3</accession>
<dbReference type="InterPro" id="IPR005493">
    <property type="entry name" value="RraA/RraA-like"/>
</dbReference>
<dbReference type="AlphaFoldDB" id="A0A0P1F1C3"/>
<keyword evidence="1" id="KW-0479">Metal-binding</keyword>
<reference evidence="2 3" key="1">
    <citation type="submission" date="2015-09" db="EMBL/GenBank/DDBJ databases">
        <authorList>
            <consortium name="Swine Surveillance"/>
        </authorList>
    </citation>
    <scope>NUCLEOTIDE SEQUENCE [LARGE SCALE GENOMIC DNA]</scope>
    <source>
        <strain evidence="2 3">CECT 5294</strain>
    </source>
</reference>
<dbReference type="Gene3D" id="3.50.30.40">
    <property type="entry name" value="Ribonuclease E inhibitor RraA/RraA-like"/>
    <property type="match status" value="1"/>
</dbReference>
<dbReference type="RefSeq" id="WP_058124139.1">
    <property type="nucleotide sequence ID" value="NZ_CYRX01000031.1"/>
</dbReference>
<protein>
    <submittedName>
        <fullName evidence="2">Bifunctional hexulose-6-phosphate synthase/ribonuclease regulator</fullName>
    </submittedName>
</protein>
<dbReference type="SUPFAM" id="SSF89562">
    <property type="entry name" value="RraA-like"/>
    <property type="match status" value="1"/>
</dbReference>
<name>A0A0P1F1C3_9RHOB</name>
<dbReference type="InterPro" id="IPR036704">
    <property type="entry name" value="RraA/RraA-like_sf"/>
</dbReference>
<feature type="binding site" evidence="1">
    <location>
        <position position="134"/>
    </location>
    <ligand>
        <name>Mg(2+)</name>
        <dbReference type="ChEBI" id="CHEBI:18420"/>
    </ligand>
</feature>
<sequence length="236" mass="25369">MSQSDLSALIARMQTCDTPTICNAIEVAQGQRGFDGFTHRTTIWAGPPDAKIVGFARTARIAGRTPPSEPPEVIRARRMSYFEAMNTGPRPGVAVIEDMDGEAAIGAWWGEVHAQVHQNVFGLCGAVTNGVVRDLGDLPDGFPVLAGSVGPSHGFVHIREIGTPVTVFGMMVSDGDLIHADRHGAVCVPVDVIAHLSIALDRLFNAEAVVLDPLKEGHVDYDTFKTLWADFEKART</sequence>
<dbReference type="Proteomes" id="UP000051298">
    <property type="component" value="Unassembled WGS sequence"/>
</dbReference>
<gene>
    <name evidence="2" type="ORF">THS5294_02692</name>
</gene>
<keyword evidence="1" id="KW-0460">Magnesium</keyword>
<dbReference type="EMBL" id="CYRX01000031">
    <property type="protein sequence ID" value="CUH61384.1"/>
    <property type="molecule type" value="Genomic_DNA"/>
</dbReference>
<evidence type="ECO:0000313" key="2">
    <source>
        <dbReference type="EMBL" id="CUH61384.1"/>
    </source>
</evidence>
<evidence type="ECO:0000256" key="1">
    <source>
        <dbReference type="PIRSR" id="PIRSR605493-1"/>
    </source>
</evidence>